<dbReference type="AlphaFoldDB" id="A0A9Q9PAC8"/>
<feature type="compositionally biased region" description="Low complexity" evidence="1">
    <location>
        <begin position="79"/>
        <end position="90"/>
    </location>
</feature>
<organism evidence="3 4">
    <name type="scientific">Curtobacterium poinsettiae</name>
    <dbReference type="NCBI Taxonomy" id="159612"/>
    <lineage>
        <taxon>Bacteria</taxon>
        <taxon>Bacillati</taxon>
        <taxon>Actinomycetota</taxon>
        <taxon>Actinomycetes</taxon>
        <taxon>Micrococcales</taxon>
        <taxon>Microbacteriaceae</taxon>
        <taxon>Curtobacterium</taxon>
    </lineage>
</organism>
<evidence type="ECO:0000313" key="3">
    <source>
        <dbReference type="EMBL" id="UYC81753.1"/>
    </source>
</evidence>
<feature type="transmembrane region" description="Helical" evidence="2">
    <location>
        <begin position="39"/>
        <end position="60"/>
    </location>
</feature>
<evidence type="ECO:0000313" key="4">
    <source>
        <dbReference type="Proteomes" id="UP001062223"/>
    </source>
</evidence>
<feature type="compositionally biased region" description="Polar residues" evidence="1">
    <location>
        <begin position="66"/>
        <end position="78"/>
    </location>
</feature>
<reference evidence="3" key="1">
    <citation type="submission" date="2022-09" db="EMBL/GenBank/DDBJ databases">
        <title>Taxonomy of Curtobacterium flaccumfaciens.</title>
        <authorList>
            <person name="Osdaghi E."/>
            <person name="Taghavi S.M."/>
            <person name="Hamidizade M."/>
            <person name="Abachi H."/>
            <person name="Fazliarab A."/>
            <person name="Baeyen S."/>
            <person name="Portier P."/>
            <person name="Van Vaerenbergh J."/>
            <person name="Jacques M.-A."/>
        </authorList>
    </citation>
    <scope>NUCLEOTIDE SEQUENCE</scope>
    <source>
        <strain evidence="3">AGQB46</strain>
    </source>
</reference>
<proteinExistence type="predicted"/>
<dbReference type="EMBL" id="CP106879">
    <property type="protein sequence ID" value="UYC81753.1"/>
    <property type="molecule type" value="Genomic_DNA"/>
</dbReference>
<keyword evidence="2" id="KW-0472">Membrane</keyword>
<evidence type="ECO:0000256" key="1">
    <source>
        <dbReference type="SAM" id="MobiDB-lite"/>
    </source>
</evidence>
<gene>
    <name evidence="3" type="ORF">OE229_04625</name>
</gene>
<dbReference type="Proteomes" id="UP001062223">
    <property type="component" value="Chromosome"/>
</dbReference>
<feature type="region of interest" description="Disordered" evidence="1">
    <location>
        <begin position="66"/>
        <end position="115"/>
    </location>
</feature>
<keyword evidence="2" id="KW-0812">Transmembrane</keyword>
<protein>
    <submittedName>
        <fullName evidence="3">Uncharacterized protein</fullName>
    </submittedName>
</protein>
<sequence length="265" mass="28454">MNTEPPQGDDLQRMLVSMKQNVLERATPRPKRRRVRPGIALGIVGLLAVGTATGAVALTLSQQNTDPVAAPTQTQQAEPSPSATTPSSAPITGAPIPKPTPTSTPTPAAATIPTDCRALVPAEDYDRFFGDIPYIRVEPPEEGLPPEYTRAPGSEPEIGPETAPTKLYCLWKDPRADISGLAITAGTGTPAQLQHAEDDFYQGWTPTCVDADGIRTCRQTKKDPQYGTDWARTMYVRGDTWLQIDQSNVPTDGLLPAVVGEIWGD</sequence>
<evidence type="ECO:0000256" key="2">
    <source>
        <dbReference type="SAM" id="Phobius"/>
    </source>
</evidence>
<dbReference type="RefSeq" id="WP_262139959.1">
    <property type="nucleotide sequence ID" value="NZ_CP106879.1"/>
</dbReference>
<feature type="compositionally biased region" description="Low complexity" evidence="1">
    <location>
        <begin position="105"/>
        <end position="114"/>
    </location>
</feature>
<keyword evidence="2" id="KW-1133">Transmembrane helix</keyword>
<dbReference type="KEGG" id="cpoi:OE229_04625"/>
<name>A0A9Q9PAC8_9MICO</name>
<accession>A0A9Q9PAC8</accession>